<protein>
    <submittedName>
        <fullName evidence="3">MIF4G domain-containing protein</fullName>
    </submittedName>
</protein>
<organism evidence="2 3">
    <name type="scientific">Meloidogyne hapla</name>
    <name type="common">Root-knot nematode worm</name>
    <dbReference type="NCBI Taxonomy" id="6305"/>
    <lineage>
        <taxon>Eukaryota</taxon>
        <taxon>Metazoa</taxon>
        <taxon>Ecdysozoa</taxon>
        <taxon>Nematoda</taxon>
        <taxon>Chromadorea</taxon>
        <taxon>Rhabditida</taxon>
        <taxon>Tylenchina</taxon>
        <taxon>Tylenchomorpha</taxon>
        <taxon>Tylenchoidea</taxon>
        <taxon>Meloidogynidae</taxon>
        <taxon>Meloidogyninae</taxon>
        <taxon>Meloidogyne</taxon>
    </lineage>
</organism>
<reference evidence="3" key="1">
    <citation type="submission" date="2016-11" db="UniProtKB">
        <authorList>
            <consortium name="WormBaseParasite"/>
        </authorList>
    </citation>
    <scope>IDENTIFICATION</scope>
</reference>
<proteinExistence type="predicted"/>
<keyword evidence="2" id="KW-1185">Reference proteome</keyword>
<feature type="coiled-coil region" evidence="1">
    <location>
        <begin position="126"/>
        <end position="153"/>
    </location>
</feature>
<keyword evidence="1" id="KW-0175">Coiled coil</keyword>
<dbReference type="Proteomes" id="UP000095281">
    <property type="component" value="Unplaced"/>
</dbReference>
<dbReference type="WBParaSite" id="MhA1_Contig0.frz3.gene63">
    <property type="protein sequence ID" value="MhA1_Contig0.frz3.gene63"/>
    <property type="gene ID" value="MhA1_Contig0.frz3.gene63"/>
</dbReference>
<accession>A0A1I8AXB6</accession>
<sequence>MSTTTVFEGFQIYSNQSKRVSIDQLSQQLPQLFSKKDVNQVAQFECSNQFSMESLISGRMFLPFPLKEYLMNYLKKMDEDCILNMAKSLIERIVKNDEDRKNFDRLLDFTLVFMDCCAQHVKGNFSNEMTEALQTLHKELENLLTQAETSQKNSSEMSFKSKMTPTVPLTDYYMERIELRKI</sequence>
<evidence type="ECO:0000313" key="2">
    <source>
        <dbReference type="Proteomes" id="UP000095281"/>
    </source>
</evidence>
<evidence type="ECO:0000313" key="3">
    <source>
        <dbReference type="WBParaSite" id="MhA1_Contig0.frz3.gene63"/>
    </source>
</evidence>
<dbReference type="AlphaFoldDB" id="A0A1I8AXB6"/>
<evidence type="ECO:0000256" key="1">
    <source>
        <dbReference type="SAM" id="Coils"/>
    </source>
</evidence>
<name>A0A1I8AXB6_MELHA</name>